<evidence type="ECO:0000256" key="2">
    <source>
        <dbReference type="ARBA" id="ARBA00034772"/>
    </source>
</evidence>
<dbReference type="GeneID" id="93494172"/>
<comment type="caution">
    <text evidence="4">The sequence shown here is derived from an EMBL/GenBank/DDBJ whole genome shotgun (WGS) entry which is preliminary data.</text>
</comment>
<dbReference type="Pfam" id="PF00206">
    <property type="entry name" value="Lyase_1"/>
    <property type="match status" value="1"/>
</dbReference>
<dbReference type="SUPFAM" id="SSF48557">
    <property type="entry name" value="L-aspartase-like"/>
    <property type="match status" value="1"/>
</dbReference>
<keyword evidence="1" id="KW-0456">Lyase</keyword>
<dbReference type="GO" id="GO:0016829">
    <property type="term" value="F:lyase activity"/>
    <property type="evidence" value="ECO:0007669"/>
    <property type="project" value="UniProtKB-KW"/>
</dbReference>
<evidence type="ECO:0000313" key="5">
    <source>
        <dbReference type="Proteomes" id="UP000193087"/>
    </source>
</evidence>
<dbReference type="InterPro" id="IPR022761">
    <property type="entry name" value="Fumarate_lyase_N"/>
</dbReference>
<dbReference type="STRING" id="486698.AWC22_09800"/>
<evidence type="ECO:0000313" key="4">
    <source>
        <dbReference type="EMBL" id="ORW87242.1"/>
    </source>
</evidence>
<keyword evidence="5" id="KW-1185">Reference proteome</keyword>
<dbReference type="InterPro" id="IPR020557">
    <property type="entry name" value="Fumarate_lyase_CS"/>
</dbReference>
<dbReference type="PANTHER" id="PTHR43172">
    <property type="entry name" value="ADENYLOSUCCINATE LYASE"/>
    <property type="match status" value="1"/>
</dbReference>
<evidence type="ECO:0000256" key="1">
    <source>
        <dbReference type="ARBA" id="ARBA00023239"/>
    </source>
</evidence>
<accession>A0A1X2DGH0</accession>
<dbReference type="Gene3D" id="1.20.200.10">
    <property type="entry name" value="Fumarase/aspartase (Central domain)"/>
    <property type="match status" value="1"/>
</dbReference>
<feature type="domain" description="Fumarate lyase N-terminal" evidence="3">
    <location>
        <begin position="73"/>
        <end position="297"/>
    </location>
</feature>
<evidence type="ECO:0000259" key="3">
    <source>
        <dbReference type="Pfam" id="PF00206"/>
    </source>
</evidence>
<dbReference type="PROSITE" id="PS00163">
    <property type="entry name" value="FUMARATE_LYASES"/>
    <property type="match status" value="1"/>
</dbReference>
<keyword evidence="4" id="KW-0413">Isomerase</keyword>
<dbReference type="OrthoDB" id="9768878at2"/>
<proteinExistence type="inferred from homology"/>
<gene>
    <name evidence="4" type="ORF">AWC22_09800</name>
</gene>
<comment type="similarity">
    <text evidence="2">Belongs to the class-II fumarase/aspartase family.</text>
</comment>
<dbReference type="InterPro" id="IPR008948">
    <property type="entry name" value="L-Aspartase-like"/>
</dbReference>
<dbReference type="EMBL" id="LQPQ01000009">
    <property type="protein sequence ID" value="ORW87242.1"/>
    <property type="molecule type" value="Genomic_DNA"/>
</dbReference>
<sequence>MTNLLWPGDERAGEHMTDQTLLRSMVAVESAWLGALAAAGLAPVDCAGADLWHLIGQHDRELLAVTAEDGGNPVIGLVGLLRRRAVPAVAPWIHRGLTSQDVLDTSLMVALRAAVDQLLSQLVEQVLALSALATAHRATPMVARTLTQHAAPTTFGAKAAGWLNGVVDAHQRLDALVTPAQFGGAVGNWSATTELVTLLGDETDPAQVSERVVRSAASTLGLKFRLPWHTSRSPITAAADALVGCTDCWGRIASDVVTLVRPEIAELSEPGSDQRGGSSSMPHKRNPVLSLLIRRAAIAAPQLAATLHTAAALANDERPDGSWHAEWDTLRTLARRTVVAGSQCGELLAGLQVHPDRMTRNLDAFLEKGNVLSEQRAIAELAATRPSATYFGAADRLIDASLERAKAALAGQPL</sequence>
<reference evidence="4 5" key="1">
    <citation type="submission" date="2016-01" db="EMBL/GenBank/DDBJ databases">
        <title>The new phylogeny of the genus Mycobacterium.</title>
        <authorList>
            <person name="Tarcisio F."/>
            <person name="Conor M."/>
            <person name="Antonella G."/>
            <person name="Elisabetta G."/>
            <person name="Giulia F.S."/>
            <person name="Sara T."/>
            <person name="Anna F."/>
            <person name="Clotilde B."/>
            <person name="Roberto B."/>
            <person name="Veronica D.S."/>
            <person name="Fabio R."/>
            <person name="Monica P."/>
            <person name="Olivier J."/>
            <person name="Enrico T."/>
            <person name="Nicola S."/>
        </authorList>
    </citation>
    <scope>NUCLEOTIDE SEQUENCE [LARGE SCALE GENOMIC DNA]</scope>
    <source>
        <strain evidence="4 5">DSM 45176</strain>
    </source>
</reference>
<dbReference type="PRINTS" id="PR00149">
    <property type="entry name" value="FUMRATELYASE"/>
</dbReference>
<dbReference type="RefSeq" id="WP_085248820.1">
    <property type="nucleotide sequence ID" value="NZ_CAJMWJ010000001.1"/>
</dbReference>
<dbReference type="GO" id="GO:0016853">
    <property type="term" value="F:isomerase activity"/>
    <property type="evidence" value="ECO:0007669"/>
    <property type="project" value="UniProtKB-KW"/>
</dbReference>
<organism evidence="4 5">
    <name type="scientific">Mycobacterium riyadhense</name>
    <dbReference type="NCBI Taxonomy" id="486698"/>
    <lineage>
        <taxon>Bacteria</taxon>
        <taxon>Bacillati</taxon>
        <taxon>Actinomycetota</taxon>
        <taxon>Actinomycetes</taxon>
        <taxon>Mycobacteriales</taxon>
        <taxon>Mycobacteriaceae</taxon>
        <taxon>Mycobacterium</taxon>
    </lineage>
</organism>
<protein>
    <submittedName>
        <fullName evidence="4">3-carboxy-cis,cis-muconate cycloisomerase</fullName>
    </submittedName>
</protein>
<dbReference type="PANTHER" id="PTHR43172:SF2">
    <property type="entry name" value="ADENYLOSUCCINATE LYASE C-TERMINAL DOMAIN-CONTAINING PROTEIN"/>
    <property type="match status" value="1"/>
</dbReference>
<dbReference type="Proteomes" id="UP000193087">
    <property type="component" value="Unassembled WGS sequence"/>
</dbReference>
<dbReference type="InterPro" id="IPR000362">
    <property type="entry name" value="Fumarate_lyase_fam"/>
</dbReference>
<dbReference type="AlphaFoldDB" id="A0A1X2DGH0"/>
<name>A0A1X2DGH0_9MYCO</name>